<dbReference type="GO" id="GO:0005504">
    <property type="term" value="F:fatty acid binding"/>
    <property type="evidence" value="ECO:0007669"/>
    <property type="project" value="TreeGrafter"/>
</dbReference>
<evidence type="ECO:0000256" key="1">
    <source>
        <dbReference type="ARBA" id="ARBA00001974"/>
    </source>
</evidence>
<reference evidence="12" key="1">
    <citation type="submission" date="2022-11" db="UniProtKB">
        <authorList>
            <consortium name="WormBaseParasite"/>
        </authorList>
    </citation>
    <scope>IDENTIFICATION</scope>
</reference>
<comment type="similarity">
    <text evidence="3">Belongs to the acyl-CoA oxidase family.</text>
</comment>
<dbReference type="PANTHER" id="PTHR10909:SF351">
    <property type="entry name" value="ACYL-COENZYME A OXIDASE"/>
    <property type="match status" value="1"/>
</dbReference>
<feature type="domain" description="Acyl-CoA oxidase C-terminal" evidence="10">
    <location>
        <begin position="5"/>
        <end position="135"/>
    </location>
</feature>
<protein>
    <submittedName>
        <fullName evidence="12">Acyl-CoA oxidase C-terminal domain-containing protein</fullName>
    </submittedName>
</protein>
<evidence type="ECO:0000256" key="4">
    <source>
        <dbReference type="ARBA" id="ARBA00022630"/>
    </source>
</evidence>
<dbReference type="Proteomes" id="UP000887566">
    <property type="component" value="Unplaced"/>
</dbReference>
<proteinExistence type="inferred from homology"/>
<keyword evidence="6" id="KW-0276">Fatty acid metabolism</keyword>
<evidence type="ECO:0000256" key="3">
    <source>
        <dbReference type="ARBA" id="ARBA00006288"/>
    </source>
</evidence>
<keyword evidence="5" id="KW-0274">FAD</keyword>
<evidence type="ECO:0000256" key="9">
    <source>
        <dbReference type="ARBA" id="ARBA00023140"/>
    </source>
</evidence>
<dbReference type="InterPro" id="IPR012258">
    <property type="entry name" value="Acyl-CoA_oxidase"/>
</dbReference>
<evidence type="ECO:0000256" key="5">
    <source>
        <dbReference type="ARBA" id="ARBA00022827"/>
    </source>
</evidence>
<dbReference type="SUPFAM" id="SSF47203">
    <property type="entry name" value="Acyl-CoA dehydrogenase C-terminal domain-like"/>
    <property type="match status" value="1"/>
</dbReference>
<keyword evidence="9" id="KW-0576">Peroxisome</keyword>
<dbReference type="WBParaSite" id="PSAMB.scaffold7579size7421.g30264.t1">
    <property type="protein sequence ID" value="PSAMB.scaffold7579size7421.g30264.t1"/>
    <property type="gene ID" value="PSAMB.scaffold7579size7421.g30264"/>
</dbReference>
<keyword evidence="8" id="KW-0443">Lipid metabolism</keyword>
<dbReference type="GO" id="GO:0033540">
    <property type="term" value="P:fatty acid beta-oxidation using acyl-CoA oxidase"/>
    <property type="evidence" value="ECO:0007669"/>
    <property type="project" value="TreeGrafter"/>
</dbReference>
<keyword evidence="7" id="KW-0560">Oxidoreductase</keyword>
<comment type="subcellular location">
    <subcellularLocation>
        <location evidence="2">Peroxisome</location>
    </subcellularLocation>
</comment>
<sequence>MEQDAHVRLYLVKTFLSTVETVKEATLKQALRDLAGLFVFNTIYDCSFSFIEDGYMSTQQIEYVKSALYASLEKLRPNAVALVDSFNVCDRELHSVLGRRDGIVYPNLLEWAKQSDINKLEVLPAFHKYLGPMMKNARSKL</sequence>
<evidence type="ECO:0000256" key="2">
    <source>
        <dbReference type="ARBA" id="ARBA00004275"/>
    </source>
</evidence>
<accession>A0A914XDV4</accession>
<dbReference type="AlphaFoldDB" id="A0A914XDV4"/>
<keyword evidence="11" id="KW-1185">Reference proteome</keyword>
<organism evidence="11 12">
    <name type="scientific">Plectus sambesii</name>
    <dbReference type="NCBI Taxonomy" id="2011161"/>
    <lineage>
        <taxon>Eukaryota</taxon>
        <taxon>Metazoa</taxon>
        <taxon>Ecdysozoa</taxon>
        <taxon>Nematoda</taxon>
        <taxon>Chromadorea</taxon>
        <taxon>Plectida</taxon>
        <taxon>Plectina</taxon>
        <taxon>Plectoidea</taxon>
        <taxon>Plectidae</taxon>
        <taxon>Plectus</taxon>
    </lineage>
</organism>
<dbReference type="Gene3D" id="1.20.140.10">
    <property type="entry name" value="Butyryl-CoA Dehydrogenase, subunit A, domain 3"/>
    <property type="match status" value="1"/>
</dbReference>
<evidence type="ECO:0000256" key="8">
    <source>
        <dbReference type="ARBA" id="ARBA00023098"/>
    </source>
</evidence>
<dbReference type="GO" id="GO:0003997">
    <property type="term" value="F:acyl-CoA oxidase activity"/>
    <property type="evidence" value="ECO:0007669"/>
    <property type="project" value="InterPro"/>
</dbReference>
<dbReference type="InterPro" id="IPR036250">
    <property type="entry name" value="AcylCo_DH-like_C"/>
</dbReference>
<evidence type="ECO:0000313" key="11">
    <source>
        <dbReference type="Proteomes" id="UP000887566"/>
    </source>
</evidence>
<dbReference type="PANTHER" id="PTHR10909">
    <property type="entry name" value="ELECTRON TRANSPORT OXIDOREDUCTASE"/>
    <property type="match status" value="1"/>
</dbReference>
<evidence type="ECO:0000256" key="7">
    <source>
        <dbReference type="ARBA" id="ARBA00023002"/>
    </source>
</evidence>
<name>A0A914XDV4_9BILA</name>
<keyword evidence="4" id="KW-0285">Flavoprotein</keyword>
<dbReference type="GO" id="GO:0005777">
    <property type="term" value="C:peroxisome"/>
    <property type="evidence" value="ECO:0007669"/>
    <property type="project" value="UniProtKB-SubCell"/>
</dbReference>
<dbReference type="GO" id="GO:0071949">
    <property type="term" value="F:FAD binding"/>
    <property type="evidence" value="ECO:0007669"/>
    <property type="project" value="InterPro"/>
</dbReference>
<dbReference type="Pfam" id="PF01756">
    <property type="entry name" value="ACOX"/>
    <property type="match status" value="1"/>
</dbReference>
<evidence type="ECO:0000259" key="10">
    <source>
        <dbReference type="Pfam" id="PF01756"/>
    </source>
</evidence>
<dbReference type="GO" id="GO:0055088">
    <property type="term" value="P:lipid homeostasis"/>
    <property type="evidence" value="ECO:0007669"/>
    <property type="project" value="TreeGrafter"/>
</dbReference>
<comment type="cofactor">
    <cofactor evidence="1">
        <name>FAD</name>
        <dbReference type="ChEBI" id="CHEBI:57692"/>
    </cofactor>
</comment>
<evidence type="ECO:0000313" key="12">
    <source>
        <dbReference type="WBParaSite" id="PSAMB.scaffold7579size7421.g30264.t1"/>
    </source>
</evidence>
<dbReference type="FunFam" id="1.20.140.10:FF:000013">
    <property type="entry name" value="Acyl-coenzyme A oxidase"/>
    <property type="match status" value="1"/>
</dbReference>
<evidence type="ECO:0000256" key="6">
    <source>
        <dbReference type="ARBA" id="ARBA00022832"/>
    </source>
</evidence>
<dbReference type="InterPro" id="IPR002655">
    <property type="entry name" value="Acyl-CoA_oxidase_C"/>
</dbReference>